<dbReference type="RefSeq" id="WP_221874104.1">
    <property type="nucleotide sequence ID" value="NZ_JACWFH010000016.1"/>
</dbReference>
<proteinExistence type="predicted"/>
<comment type="caution">
    <text evidence="2">The sequence shown here is derived from an EMBL/GenBank/DDBJ whole genome shotgun (WGS) entry which is preliminary data.</text>
</comment>
<dbReference type="EMBL" id="JACWFH010000016">
    <property type="protein sequence ID" value="MBY0097884.1"/>
    <property type="molecule type" value="Genomic_DNA"/>
</dbReference>
<dbReference type="InterPro" id="IPR000014">
    <property type="entry name" value="PAS"/>
</dbReference>
<dbReference type="SMART" id="SM00091">
    <property type="entry name" value="PAS"/>
    <property type="match status" value="1"/>
</dbReference>
<dbReference type="NCBIfam" id="TIGR00229">
    <property type="entry name" value="sensory_box"/>
    <property type="match status" value="1"/>
</dbReference>
<evidence type="ECO:0000313" key="3">
    <source>
        <dbReference type="Proteomes" id="UP000769780"/>
    </source>
</evidence>
<accession>A0ABS7K6K8</accession>
<dbReference type="InterPro" id="IPR035965">
    <property type="entry name" value="PAS-like_dom_sf"/>
</dbReference>
<dbReference type="Gene3D" id="3.30.450.20">
    <property type="entry name" value="PAS domain"/>
    <property type="match status" value="1"/>
</dbReference>
<name>A0ABS7K6K8_9BACI</name>
<evidence type="ECO:0000313" key="2">
    <source>
        <dbReference type="EMBL" id="MBY0097884.1"/>
    </source>
</evidence>
<keyword evidence="3" id="KW-1185">Reference proteome</keyword>
<dbReference type="SUPFAM" id="SSF55785">
    <property type="entry name" value="PYP-like sensor domain (PAS domain)"/>
    <property type="match status" value="1"/>
</dbReference>
<dbReference type="PROSITE" id="PS50112">
    <property type="entry name" value="PAS"/>
    <property type="match status" value="1"/>
</dbReference>
<protein>
    <submittedName>
        <fullName evidence="2">PAS domain-containing protein</fullName>
    </submittedName>
</protein>
<sequence>MTSTYDDQSRNLLQLYIDSNIDKEFFILSNKKNAFFIIDKQGKIVYVNQLCEEKLGYSSTDMLAMRIRDLFAETELDKGQIFFKDKVPETLSTFNTQIYVSPGECLWVKLTFFPIYYSGEYLGTFIILRDPQSK</sequence>
<dbReference type="CDD" id="cd00130">
    <property type="entry name" value="PAS"/>
    <property type="match status" value="1"/>
</dbReference>
<feature type="domain" description="PAS" evidence="1">
    <location>
        <begin position="27"/>
        <end position="63"/>
    </location>
</feature>
<reference evidence="2 3" key="1">
    <citation type="submission" date="2020-07" db="EMBL/GenBank/DDBJ databases">
        <title>Fungal Genomes of the International Space Station.</title>
        <authorList>
            <person name="Seuylemezian A."/>
            <person name="Singh N.K."/>
            <person name="Wood J."/>
            <person name="Venkateswaran K."/>
        </authorList>
    </citation>
    <scope>NUCLEOTIDE SEQUENCE [LARGE SCALE GENOMIC DNA]</scope>
    <source>
        <strain evidence="2 3">PL-B2</strain>
    </source>
</reference>
<gene>
    <name evidence="2" type="ORF">H0185_13850</name>
</gene>
<dbReference type="Proteomes" id="UP000769780">
    <property type="component" value="Unassembled WGS sequence"/>
</dbReference>
<organism evidence="2 3">
    <name type="scientific">Mesobacillus maritimus</name>
    <dbReference type="NCBI Taxonomy" id="1643336"/>
    <lineage>
        <taxon>Bacteria</taxon>
        <taxon>Bacillati</taxon>
        <taxon>Bacillota</taxon>
        <taxon>Bacilli</taxon>
        <taxon>Bacillales</taxon>
        <taxon>Bacillaceae</taxon>
        <taxon>Mesobacillus</taxon>
    </lineage>
</organism>
<evidence type="ECO:0000259" key="1">
    <source>
        <dbReference type="PROSITE" id="PS50112"/>
    </source>
</evidence>
<dbReference type="Pfam" id="PF13426">
    <property type="entry name" value="PAS_9"/>
    <property type="match status" value="1"/>
</dbReference>